<evidence type="ECO:0000313" key="8">
    <source>
        <dbReference type="Proteomes" id="UP000426246"/>
    </source>
</evidence>
<proteinExistence type="inferred from homology"/>
<dbReference type="GO" id="GO:0003743">
    <property type="term" value="F:translation initiation factor activity"/>
    <property type="evidence" value="ECO:0007669"/>
    <property type="project" value="UniProtKB-UniRule"/>
</dbReference>
<dbReference type="Pfam" id="PF05198">
    <property type="entry name" value="IF3_N"/>
    <property type="match status" value="1"/>
</dbReference>
<sequence length="160" mass="17096">MILNEQIKASEVELTGLNGESLGIVSRAEALALAKKYKVDLVCTSLMASPPPCKLIGRGAARQSEDQANSKSRKAETMKVKEIRLTANIEAHDYETKLRQAEKLLASGCAIQLVVKLQGKDGPKAKELLEQMLKSLAPSGTKATGIQVSGKQAAVQVNPN</sequence>
<dbReference type="SUPFAM" id="SSF55200">
    <property type="entry name" value="Translation initiation factor IF3, C-terminal domain"/>
    <property type="match status" value="1"/>
</dbReference>
<accession>A0A6B8RES1</accession>
<evidence type="ECO:0000256" key="2">
    <source>
        <dbReference type="ARBA" id="ARBA00022540"/>
    </source>
</evidence>
<keyword evidence="3" id="KW-0648">Protein biosynthesis</keyword>
<dbReference type="EMBL" id="CP034235">
    <property type="protein sequence ID" value="QGQ94013.1"/>
    <property type="molecule type" value="Genomic_DNA"/>
</dbReference>
<dbReference type="InterPro" id="IPR019815">
    <property type="entry name" value="Translation_initiation_fac_3_C"/>
</dbReference>
<dbReference type="KEGG" id="ppsc:EHS13_03355"/>
<evidence type="ECO:0000256" key="4">
    <source>
        <dbReference type="NCBIfam" id="TIGR00168"/>
    </source>
</evidence>
<dbReference type="GO" id="GO:0005737">
    <property type="term" value="C:cytoplasm"/>
    <property type="evidence" value="ECO:0007669"/>
    <property type="project" value="UniProtKB-ARBA"/>
</dbReference>
<gene>
    <name evidence="7" type="primary">infC</name>
    <name evidence="7" type="ORF">EHS13_03355</name>
</gene>
<dbReference type="InterPro" id="IPR001288">
    <property type="entry name" value="Translation_initiation_fac_3"/>
</dbReference>
<evidence type="ECO:0000256" key="1">
    <source>
        <dbReference type="ARBA" id="ARBA00005439"/>
    </source>
</evidence>
<dbReference type="GO" id="GO:0032790">
    <property type="term" value="P:ribosome disassembly"/>
    <property type="evidence" value="ECO:0007669"/>
    <property type="project" value="TreeGrafter"/>
</dbReference>
<keyword evidence="8" id="KW-1185">Reference proteome</keyword>
<dbReference type="InterPro" id="IPR019814">
    <property type="entry name" value="Translation_initiation_fac_3_N"/>
</dbReference>
<dbReference type="Pfam" id="PF00707">
    <property type="entry name" value="IF3_C"/>
    <property type="match status" value="1"/>
</dbReference>
<evidence type="ECO:0000259" key="6">
    <source>
        <dbReference type="Pfam" id="PF05198"/>
    </source>
</evidence>
<dbReference type="InterPro" id="IPR036788">
    <property type="entry name" value="T_IF-3_C_sf"/>
</dbReference>
<organism evidence="7 8">
    <name type="scientific">Paenibacillus psychroresistens</name>
    <dbReference type="NCBI Taxonomy" id="1778678"/>
    <lineage>
        <taxon>Bacteria</taxon>
        <taxon>Bacillati</taxon>
        <taxon>Bacillota</taxon>
        <taxon>Bacilli</taxon>
        <taxon>Bacillales</taxon>
        <taxon>Paenibacillaceae</taxon>
        <taxon>Paenibacillus</taxon>
    </lineage>
</organism>
<dbReference type="RefSeq" id="WP_155699010.1">
    <property type="nucleotide sequence ID" value="NZ_CP034235.1"/>
</dbReference>
<evidence type="ECO:0000259" key="5">
    <source>
        <dbReference type="Pfam" id="PF00707"/>
    </source>
</evidence>
<dbReference type="GO" id="GO:0043022">
    <property type="term" value="F:ribosome binding"/>
    <property type="evidence" value="ECO:0007669"/>
    <property type="project" value="TreeGrafter"/>
</dbReference>
<comment type="similarity">
    <text evidence="1">Belongs to the IF-3 family.</text>
</comment>
<dbReference type="Gene3D" id="3.30.110.10">
    <property type="entry name" value="Translation initiation factor 3 (IF-3), C-terminal domain"/>
    <property type="match status" value="1"/>
</dbReference>
<dbReference type="AlphaFoldDB" id="A0A6B8RES1"/>
<dbReference type="NCBIfam" id="TIGR00168">
    <property type="entry name" value="infC"/>
    <property type="match status" value="1"/>
</dbReference>
<feature type="domain" description="Translation initiation factor 3 N-terminal" evidence="6">
    <location>
        <begin position="3"/>
        <end position="66"/>
    </location>
</feature>
<feature type="domain" description="Translation initiation factor 3 C-terminal" evidence="5">
    <location>
        <begin position="79"/>
        <end position="159"/>
    </location>
</feature>
<dbReference type="OrthoDB" id="2899239at2"/>
<dbReference type="SUPFAM" id="SSF54364">
    <property type="entry name" value="Translation initiation factor IF3, N-terminal domain"/>
    <property type="match status" value="1"/>
</dbReference>
<evidence type="ECO:0000256" key="3">
    <source>
        <dbReference type="ARBA" id="ARBA00022917"/>
    </source>
</evidence>
<dbReference type="PANTHER" id="PTHR10938:SF0">
    <property type="entry name" value="TRANSLATION INITIATION FACTOR IF-3, MITOCHONDRIAL"/>
    <property type="match status" value="1"/>
</dbReference>
<evidence type="ECO:0000313" key="7">
    <source>
        <dbReference type="EMBL" id="QGQ94013.1"/>
    </source>
</evidence>
<dbReference type="InterPro" id="IPR036787">
    <property type="entry name" value="T_IF-3_N_sf"/>
</dbReference>
<dbReference type="PANTHER" id="PTHR10938">
    <property type="entry name" value="TRANSLATION INITIATION FACTOR IF-3"/>
    <property type="match status" value="1"/>
</dbReference>
<name>A0A6B8RES1_9BACL</name>
<reference evidence="8" key="1">
    <citation type="submission" date="2018-11" db="EMBL/GenBank/DDBJ databases">
        <title>Complete genome sequence of Paenibacillus sp. ML311-T8.</title>
        <authorList>
            <person name="Nam Y.-D."/>
            <person name="Kang J."/>
            <person name="Chung W.-H."/>
            <person name="Park Y.S."/>
        </authorList>
    </citation>
    <scope>NUCLEOTIDE SEQUENCE [LARGE SCALE GENOMIC DNA]</scope>
    <source>
        <strain evidence="8">ML311-T8</strain>
    </source>
</reference>
<protein>
    <recommendedName>
        <fullName evidence="4">Translation initiation factor IF-3</fullName>
    </recommendedName>
</protein>
<dbReference type="Proteomes" id="UP000426246">
    <property type="component" value="Chromosome"/>
</dbReference>
<dbReference type="Gene3D" id="3.10.20.80">
    <property type="entry name" value="Translation initiation factor 3 (IF-3), N-terminal domain"/>
    <property type="match status" value="1"/>
</dbReference>
<keyword evidence="2 7" id="KW-0396">Initiation factor</keyword>